<reference evidence="2" key="1">
    <citation type="submission" date="2022-07" db="EMBL/GenBank/DDBJ databases">
        <title>Complete genome of Mycoplasma equigenitalium type strain T37.</title>
        <authorList>
            <person name="Spergser J."/>
        </authorList>
    </citation>
    <scope>NUCLEOTIDE SEQUENCE</scope>
    <source>
        <strain evidence="2">T37</strain>
    </source>
</reference>
<dbReference type="RefSeq" id="WP_129722136.1">
    <property type="nucleotide sequence ID" value="NZ_CP101808.1"/>
</dbReference>
<organism evidence="2 3">
    <name type="scientific">Mycoplasmopsis equigenitalium</name>
    <dbReference type="NCBI Taxonomy" id="114883"/>
    <lineage>
        <taxon>Bacteria</taxon>
        <taxon>Bacillati</taxon>
        <taxon>Mycoplasmatota</taxon>
        <taxon>Mycoplasmoidales</taxon>
        <taxon>Metamycoplasmataceae</taxon>
        <taxon>Mycoplasmopsis</taxon>
    </lineage>
</organism>
<keyword evidence="1" id="KW-0812">Transmembrane</keyword>
<evidence type="ECO:0000313" key="3">
    <source>
        <dbReference type="Proteomes" id="UP001059576"/>
    </source>
</evidence>
<feature type="transmembrane region" description="Helical" evidence="1">
    <location>
        <begin position="6"/>
        <end position="31"/>
    </location>
</feature>
<protein>
    <recommendedName>
        <fullName evidence="4">Septation ring formation regulator EzrA</fullName>
    </recommendedName>
</protein>
<evidence type="ECO:0008006" key="4">
    <source>
        <dbReference type="Google" id="ProtNLM"/>
    </source>
</evidence>
<dbReference type="Proteomes" id="UP001059576">
    <property type="component" value="Chromosome"/>
</dbReference>
<dbReference type="EMBL" id="CP101808">
    <property type="protein sequence ID" value="UUD37156.1"/>
    <property type="molecule type" value="Genomic_DNA"/>
</dbReference>
<gene>
    <name evidence="2" type="ORF">NPA09_01105</name>
</gene>
<sequence length="453" mass="53705">MDQKLVVVMSVSLLTVLIILGLSTAILILYFDIKLRKKWSDIEQNGVLDVSGIITEIERNSNFIMRNFNKKIDDEIKDFVLIYNELVKKYTKSITDLKTLFEAKNLKLKLKSQKIREYEKNKVDLEKLRIKFNAVYEEYFENVEYLNDTYYKKRTLLNGVQKFIDLNKLIFPRKTSEFKREIKLLVSEIYNIENADNQLSEKQEAITAVAIRIDELIKKINVYYNIDFIIFHRLSININAIKTKLEKENINEHFHFENQQKMLENCEKRLLKLQRNFKQNHLADNIDELKAIQKTINQINESIIRENYYQKIIENIHYHEVQKEISNNIKKILATKQNVEDIIGHEVIGNKIDSLQELIDMFETDKDIFICADMYEKYIQLAQQTSSVVDTFNKVYAANVFDNEYYNKIFKNDSNINNDPVYLLELAEKIRAKLLYELGVLVESELEKEENVQ</sequence>
<name>A0ABY5J1P0_9BACT</name>
<evidence type="ECO:0000256" key="1">
    <source>
        <dbReference type="SAM" id="Phobius"/>
    </source>
</evidence>
<keyword evidence="1" id="KW-1133">Transmembrane helix</keyword>
<evidence type="ECO:0000313" key="2">
    <source>
        <dbReference type="EMBL" id="UUD37156.1"/>
    </source>
</evidence>
<proteinExistence type="predicted"/>
<keyword evidence="1" id="KW-0472">Membrane</keyword>
<keyword evidence="3" id="KW-1185">Reference proteome</keyword>
<accession>A0ABY5J1P0</accession>